<evidence type="ECO:0000259" key="7">
    <source>
        <dbReference type="Pfam" id="PF03772"/>
    </source>
</evidence>
<feature type="transmembrane region" description="Helical" evidence="6">
    <location>
        <begin position="423"/>
        <end position="449"/>
    </location>
</feature>
<dbReference type="InterPro" id="IPR025405">
    <property type="entry name" value="DUF4131"/>
</dbReference>
<evidence type="ECO:0000256" key="3">
    <source>
        <dbReference type="ARBA" id="ARBA00022692"/>
    </source>
</evidence>
<feature type="domain" description="ComEC/Rec2-related protein" evidence="7">
    <location>
        <begin position="256"/>
        <end position="543"/>
    </location>
</feature>
<keyword evidence="2" id="KW-1003">Cell membrane</keyword>
<evidence type="ECO:0000256" key="4">
    <source>
        <dbReference type="ARBA" id="ARBA00022989"/>
    </source>
</evidence>
<dbReference type="PANTHER" id="PTHR30619">
    <property type="entry name" value="DNA INTERNALIZATION/COMPETENCE PROTEIN COMEC/REC2"/>
    <property type="match status" value="1"/>
</dbReference>
<evidence type="ECO:0000259" key="8">
    <source>
        <dbReference type="Pfam" id="PF13567"/>
    </source>
</evidence>
<comment type="caution">
    <text evidence="9">The sequence shown here is derived from an EMBL/GenBank/DDBJ whole genome shotgun (WGS) entry which is preliminary data.</text>
</comment>
<proteinExistence type="predicted"/>
<dbReference type="AlphaFoldDB" id="A0A162KQZ6"/>
<keyword evidence="3 6" id="KW-0812">Transmembrane</keyword>
<evidence type="ECO:0000256" key="1">
    <source>
        <dbReference type="ARBA" id="ARBA00004651"/>
    </source>
</evidence>
<dbReference type="InterPro" id="IPR052159">
    <property type="entry name" value="Competence_DNA_uptake"/>
</dbReference>
<feature type="transmembrane region" description="Helical" evidence="6">
    <location>
        <begin position="547"/>
        <end position="565"/>
    </location>
</feature>
<keyword evidence="4 6" id="KW-1133">Transmembrane helix</keyword>
<feature type="transmembrane region" description="Helical" evidence="6">
    <location>
        <begin position="82"/>
        <end position="104"/>
    </location>
</feature>
<organism evidence="9 10">
    <name type="scientific">Tistrella mobilis</name>
    <dbReference type="NCBI Taxonomy" id="171437"/>
    <lineage>
        <taxon>Bacteria</taxon>
        <taxon>Pseudomonadati</taxon>
        <taxon>Pseudomonadota</taxon>
        <taxon>Alphaproteobacteria</taxon>
        <taxon>Geminicoccales</taxon>
        <taxon>Geminicoccaceae</taxon>
        <taxon>Tistrella</taxon>
    </lineage>
</organism>
<comment type="subcellular location">
    <subcellularLocation>
        <location evidence="1">Cell membrane</location>
        <topology evidence="1">Multi-pass membrane protein</topology>
    </subcellularLocation>
</comment>
<feature type="transmembrane region" description="Helical" evidence="6">
    <location>
        <begin position="386"/>
        <end position="402"/>
    </location>
</feature>
<sequence length="715" mass="74927">MSLVDEIGEEPVAVRRRRSLGGPLLRAFIAEQDRWRLWSAVFFAIGCGGYFGLATEPPVWLGAVLTLGALGLGIALRSRLPWVALALFACAWTAAGFWSAVTGTRLVDAPMLMRPVQGEVTGRVLAVEPDGRGGGRLLIVPTAIDRVAAEDLPARVRITVRQGPVPRPGDGVRLRASLSPPSLPVVPGGHDFARSAFFQRLGGIGFAYAQPDVVPAPEPSEILQTAREAVERLRLDLDAVIREAAPGEGGAVLSAMVTGLRGAIGDEAEAAMRDSGLAHLISISGLHMTMVAGLIFGAVRLVMAFLPRISDRWPGRKIAAVAALLGAAAYLAVGGFAVPTQRAFVMTALGLLAILTDRPVLSLPLVASSAIVVLVLQPAALTGPSFQMSFAAVIALIALYESPTVRRLAGLDAGTTRGLPMRAAAWIFGLLATSMIAGAATAPYAAYAFGRASGYGLVSNLVAVPVTGFWIMPVALTGSLLSLVSESAAGICFALAARGMELVIATAATVAGWPGAVVPVAGFGVTALLLMTFGGLWLVIWRRAWRWAGLVAIALGMLLAARPALPDLFLSGDGRSVALRGPDGALYAMTPERDRFVLDQWAEKLGTLTIRDMTEAVACDGGDLCRLERAGFRIALVRGRERLAEACAHADLVLAGADPRRDTPYIRRPGGCAAITLVERTGRNFGGAAVTVRLDEAGPVIEGIVGPRGDRPWTR</sequence>
<dbReference type="Pfam" id="PF13567">
    <property type="entry name" value="DUF4131"/>
    <property type="match status" value="1"/>
</dbReference>
<dbReference type="RefSeq" id="WP_062765035.1">
    <property type="nucleotide sequence ID" value="NZ_CP121045.1"/>
</dbReference>
<accession>A0A162KQZ6</accession>
<dbReference type="NCBIfam" id="TIGR00360">
    <property type="entry name" value="ComEC_N-term"/>
    <property type="match status" value="1"/>
</dbReference>
<evidence type="ECO:0000256" key="2">
    <source>
        <dbReference type="ARBA" id="ARBA00022475"/>
    </source>
</evidence>
<dbReference type="InterPro" id="IPR004477">
    <property type="entry name" value="ComEC_N"/>
</dbReference>
<feature type="transmembrane region" description="Helical" evidence="6">
    <location>
        <begin position="516"/>
        <end position="540"/>
    </location>
</feature>
<dbReference type="GeneID" id="97241796"/>
<gene>
    <name evidence="9" type="ORF">AUP44_06755</name>
</gene>
<dbReference type="EMBL" id="LPZR01000164">
    <property type="protein sequence ID" value="KYO51904.1"/>
    <property type="molecule type" value="Genomic_DNA"/>
</dbReference>
<dbReference type="Proteomes" id="UP000075787">
    <property type="component" value="Unassembled WGS sequence"/>
</dbReference>
<feature type="transmembrane region" description="Helical" evidence="6">
    <location>
        <begin position="318"/>
        <end position="339"/>
    </location>
</feature>
<feature type="transmembrane region" description="Helical" evidence="6">
    <location>
        <begin position="59"/>
        <end position="76"/>
    </location>
</feature>
<evidence type="ECO:0000313" key="10">
    <source>
        <dbReference type="Proteomes" id="UP000075787"/>
    </source>
</evidence>
<evidence type="ECO:0000256" key="5">
    <source>
        <dbReference type="ARBA" id="ARBA00023136"/>
    </source>
</evidence>
<feature type="transmembrane region" description="Helical" evidence="6">
    <location>
        <begin position="280"/>
        <end position="306"/>
    </location>
</feature>
<feature type="transmembrane region" description="Helical" evidence="6">
    <location>
        <begin position="360"/>
        <end position="380"/>
    </location>
</feature>
<evidence type="ECO:0000313" key="9">
    <source>
        <dbReference type="EMBL" id="KYO51904.1"/>
    </source>
</evidence>
<name>A0A162KQZ6_9PROT</name>
<protein>
    <recommendedName>
        <fullName evidence="11">Competence protein ComEC</fullName>
    </recommendedName>
</protein>
<dbReference type="PANTHER" id="PTHR30619:SF1">
    <property type="entry name" value="RECOMBINATION PROTEIN 2"/>
    <property type="match status" value="1"/>
</dbReference>
<evidence type="ECO:0008006" key="11">
    <source>
        <dbReference type="Google" id="ProtNLM"/>
    </source>
</evidence>
<feature type="transmembrane region" description="Helical" evidence="6">
    <location>
        <begin position="488"/>
        <end position="510"/>
    </location>
</feature>
<dbReference type="Pfam" id="PF03772">
    <property type="entry name" value="Competence"/>
    <property type="match status" value="1"/>
</dbReference>
<feature type="transmembrane region" description="Helical" evidence="6">
    <location>
        <begin position="455"/>
        <end position="476"/>
    </location>
</feature>
<keyword evidence="5 6" id="KW-0472">Membrane</keyword>
<feature type="domain" description="DUF4131" evidence="8">
    <location>
        <begin position="58"/>
        <end position="209"/>
    </location>
</feature>
<feature type="transmembrane region" description="Helical" evidence="6">
    <location>
        <begin position="35"/>
        <end position="52"/>
    </location>
</feature>
<dbReference type="OrthoDB" id="9790149at2"/>
<reference evidence="9 10" key="1">
    <citation type="submission" date="2015-12" db="EMBL/GenBank/DDBJ databases">
        <title>Genome sequence of Tistrella mobilis MCCC 1A02139.</title>
        <authorList>
            <person name="Lu L."/>
            <person name="Lai Q."/>
            <person name="Shao Z."/>
            <person name="Qian P."/>
        </authorList>
    </citation>
    <scope>NUCLEOTIDE SEQUENCE [LARGE SCALE GENOMIC DNA]</scope>
    <source>
        <strain evidence="9 10">MCCC 1A02139</strain>
    </source>
</reference>
<dbReference type="GO" id="GO:0005886">
    <property type="term" value="C:plasma membrane"/>
    <property type="evidence" value="ECO:0007669"/>
    <property type="project" value="UniProtKB-SubCell"/>
</dbReference>
<evidence type="ECO:0000256" key="6">
    <source>
        <dbReference type="SAM" id="Phobius"/>
    </source>
</evidence>